<dbReference type="RefSeq" id="WP_149568031.1">
    <property type="nucleotide sequence ID" value="NZ_CP035807.1"/>
</dbReference>
<dbReference type="InterPro" id="IPR041628">
    <property type="entry name" value="ChlI/MoxR_AAA_lid"/>
</dbReference>
<reference evidence="3 4" key="2">
    <citation type="submission" date="2019-09" db="EMBL/GenBank/DDBJ databases">
        <title>Complete Genome Sequence and Methylome Analysis of free living Spirochaetas.</title>
        <authorList>
            <person name="Leshcheva N."/>
            <person name="Mikheeva N."/>
        </authorList>
    </citation>
    <scope>NUCLEOTIDE SEQUENCE [LARGE SCALE GENOMIC DNA]</scope>
    <source>
        <strain evidence="3 4">P</strain>
    </source>
</reference>
<dbReference type="Proteomes" id="UP000323824">
    <property type="component" value="Chromosome"/>
</dbReference>
<dbReference type="InterPro" id="IPR011703">
    <property type="entry name" value="ATPase_AAA-3"/>
</dbReference>
<organism evidence="3 4">
    <name type="scientific">Thiospirochaeta perfilievii</name>
    <dbReference type="NCBI Taxonomy" id="252967"/>
    <lineage>
        <taxon>Bacteria</taxon>
        <taxon>Pseudomonadati</taxon>
        <taxon>Spirochaetota</taxon>
        <taxon>Spirochaetia</taxon>
        <taxon>Spirochaetales</taxon>
        <taxon>Spirochaetaceae</taxon>
        <taxon>Thiospirochaeta</taxon>
    </lineage>
</organism>
<evidence type="ECO:0000259" key="1">
    <source>
        <dbReference type="Pfam" id="PF07726"/>
    </source>
</evidence>
<gene>
    <name evidence="3" type="ORF">EW093_08760</name>
</gene>
<protein>
    <submittedName>
        <fullName evidence="3">MoxR family ATPase</fullName>
    </submittedName>
</protein>
<evidence type="ECO:0000313" key="3">
    <source>
        <dbReference type="EMBL" id="QEN04791.1"/>
    </source>
</evidence>
<dbReference type="InterPro" id="IPR027417">
    <property type="entry name" value="P-loop_NTPase"/>
</dbReference>
<dbReference type="Gene3D" id="1.10.8.80">
    <property type="entry name" value="Magnesium chelatase subunit I, C-Terminal domain"/>
    <property type="match status" value="1"/>
</dbReference>
<dbReference type="InterPro" id="IPR050764">
    <property type="entry name" value="CbbQ/NirQ/NorQ/GpvN"/>
</dbReference>
<reference evidence="3 4" key="1">
    <citation type="submission" date="2019-02" db="EMBL/GenBank/DDBJ databases">
        <authorList>
            <person name="Fomenkov A."/>
            <person name="Dubinina G."/>
            <person name="Grabovich M."/>
            <person name="Vincze T."/>
            <person name="Roberts R.J."/>
        </authorList>
    </citation>
    <scope>NUCLEOTIDE SEQUENCE [LARGE SCALE GENOMIC DNA]</scope>
    <source>
        <strain evidence="3 4">P</strain>
    </source>
</reference>
<sequence length="312" mass="34975">MKIELLDKLINETSQGFLGNETLVKDFVFAFVSGLHVLVEDISGVGKTTLVKSLAKASGLSLGRIQFTPDLLPGDITGLSIWDPIKREFVLKKGSIFNEFILGDEINRASPRTQSALLEAMEENSVTIDGITTLLPNPFIVVATKNPSYYIGTFEMPESQLDRFGVKLTPGYPSKLVEEDILYNYRVINPLDNVKTVTNKKSIIDLKNTVSSVNVNKTVLEFLVEIADRTRNSNNIKYGLSTRGLQHLLRFSQCVAFYDNRDYLIPEDVIYSSKKVIPHKIRLNNESIIDNIEAEKVVKQLVRDIKIPVGLK</sequence>
<dbReference type="Pfam" id="PF07726">
    <property type="entry name" value="AAA_3"/>
    <property type="match status" value="1"/>
</dbReference>
<dbReference type="Pfam" id="PF17863">
    <property type="entry name" value="AAA_lid_2"/>
    <property type="match status" value="1"/>
</dbReference>
<feature type="domain" description="ATPase AAA-3" evidence="1">
    <location>
        <begin position="36"/>
        <end position="164"/>
    </location>
</feature>
<dbReference type="OrthoDB" id="9808397at2"/>
<dbReference type="GO" id="GO:0005524">
    <property type="term" value="F:ATP binding"/>
    <property type="evidence" value="ECO:0007669"/>
    <property type="project" value="InterPro"/>
</dbReference>
<dbReference type="PANTHER" id="PTHR42759">
    <property type="entry name" value="MOXR FAMILY PROTEIN"/>
    <property type="match status" value="1"/>
</dbReference>
<feature type="domain" description="ChlI/MoxR AAA lid" evidence="2">
    <location>
        <begin position="229"/>
        <end position="298"/>
    </location>
</feature>
<dbReference type="Gene3D" id="3.40.50.300">
    <property type="entry name" value="P-loop containing nucleotide triphosphate hydrolases"/>
    <property type="match status" value="1"/>
</dbReference>
<keyword evidence="4" id="KW-1185">Reference proteome</keyword>
<evidence type="ECO:0000313" key="4">
    <source>
        <dbReference type="Proteomes" id="UP000323824"/>
    </source>
</evidence>
<dbReference type="AlphaFoldDB" id="A0A5C1QB95"/>
<evidence type="ECO:0000259" key="2">
    <source>
        <dbReference type="Pfam" id="PF17863"/>
    </source>
</evidence>
<accession>A0A5C1QB95</accession>
<proteinExistence type="predicted"/>
<dbReference type="KEGG" id="sper:EW093_08760"/>
<dbReference type="GO" id="GO:0016887">
    <property type="term" value="F:ATP hydrolysis activity"/>
    <property type="evidence" value="ECO:0007669"/>
    <property type="project" value="InterPro"/>
</dbReference>
<name>A0A5C1QB95_9SPIO</name>
<dbReference type="PANTHER" id="PTHR42759:SF5">
    <property type="entry name" value="METHANOL DEHYDROGENASE REGULATOR"/>
    <property type="match status" value="1"/>
</dbReference>
<dbReference type="SUPFAM" id="SSF52540">
    <property type="entry name" value="P-loop containing nucleoside triphosphate hydrolases"/>
    <property type="match status" value="1"/>
</dbReference>
<dbReference type="EMBL" id="CP035807">
    <property type="protein sequence ID" value="QEN04791.1"/>
    <property type="molecule type" value="Genomic_DNA"/>
</dbReference>
<dbReference type="PIRSF" id="PIRSF002849">
    <property type="entry name" value="AAA_ATPase_chaperone_MoxR_prd"/>
    <property type="match status" value="1"/>
</dbReference>